<comment type="caution">
    <text evidence="1">The sequence shown here is derived from an EMBL/GenBank/DDBJ whole genome shotgun (WGS) entry which is preliminary data.</text>
</comment>
<evidence type="ECO:0000313" key="1">
    <source>
        <dbReference type="EMBL" id="EMJ92537.1"/>
    </source>
</evidence>
<dbReference type="PATRIC" id="fig|1218565.3.peg.3595"/>
<sequence>MKGLEQNEKILHPGIEYAKIGYFRDKHTGKYGIYELGFSLKL</sequence>
<dbReference type="Proteomes" id="UP000011988">
    <property type="component" value="Unassembled WGS sequence"/>
</dbReference>
<dbReference type="AlphaFoldDB" id="M6CKV1"/>
<proteinExistence type="predicted"/>
<protein>
    <submittedName>
        <fullName evidence="1">Uncharacterized protein</fullName>
    </submittedName>
</protein>
<reference evidence="1 2" key="1">
    <citation type="submission" date="2013-01" db="EMBL/GenBank/DDBJ databases">
        <authorList>
            <person name="Harkins D.M."/>
            <person name="Durkin A.S."/>
            <person name="Brinkac L.M."/>
            <person name="Haft D.H."/>
            <person name="Selengut J.D."/>
            <person name="Sanka R."/>
            <person name="DePew J."/>
            <person name="Purushe J."/>
            <person name="Galloway R.L."/>
            <person name="Vinetz J.M."/>
            <person name="Sutton G.G."/>
            <person name="Nierman W.C."/>
            <person name="Fouts D.E."/>
        </authorList>
    </citation>
    <scope>NUCLEOTIDE SEQUENCE [LARGE SCALE GENOMIC DNA]</scope>
    <source>
        <strain evidence="1 2">79601</strain>
    </source>
</reference>
<name>M6CKV1_9LEPT</name>
<dbReference type="EMBL" id="ANIK01000084">
    <property type="protein sequence ID" value="EMJ92537.1"/>
    <property type="molecule type" value="Genomic_DNA"/>
</dbReference>
<accession>M6CKV1</accession>
<evidence type="ECO:0000313" key="2">
    <source>
        <dbReference type="Proteomes" id="UP000011988"/>
    </source>
</evidence>
<gene>
    <name evidence="1" type="ORF">LEP1GSC194_4061</name>
</gene>
<organism evidence="1 2">
    <name type="scientific">Leptospira alstonii serovar Sichuan str. 79601</name>
    <dbReference type="NCBI Taxonomy" id="1218565"/>
    <lineage>
        <taxon>Bacteria</taxon>
        <taxon>Pseudomonadati</taxon>
        <taxon>Spirochaetota</taxon>
        <taxon>Spirochaetia</taxon>
        <taxon>Leptospirales</taxon>
        <taxon>Leptospiraceae</taxon>
        <taxon>Leptospira</taxon>
    </lineage>
</organism>